<dbReference type="KEGG" id="rsz:130510669"/>
<reference evidence="2" key="1">
    <citation type="journal article" date="2019" name="Database">
        <title>The radish genome database (RadishGD): an integrated information resource for radish genomics.</title>
        <authorList>
            <person name="Yu H.J."/>
            <person name="Baek S."/>
            <person name="Lee Y.J."/>
            <person name="Cho A."/>
            <person name="Mun J.H."/>
        </authorList>
    </citation>
    <scope>NUCLEOTIDE SEQUENCE [LARGE SCALE GENOMIC DNA]</scope>
    <source>
        <strain evidence="2">cv. WK10039</strain>
    </source>
</reference>
<proteinExistence type="predicted"/>
<dbReference type="AlphaFoldDB" id="A0A9W3DHB0"/>
<feature type="region of interest" description="Disordered" evidence="1">
    <location>
        <begin position="77"/>
        <end position="113"/>
    </location>
</feature>
<evidence type="ECO:0000256" key="1">
    <source>
        <dbReference type="SAM" id="MobiDB-lite"/>
    </source>
</evidence>
<gene>
    <name evidence="3" type="primary">LOC130510669</name>
</gene>
<feature type="compositionally biased region" description="Low complexity" evidence="1">
    <location>
        <begin position="79"/>
        <end position="113"/>
    </location>
</feature>
<keyword evidence="2" id="KW-1185">Reference proteome</keyword>
<feature type="compositionally biased region" description="Polar residues" evidence="1">
    <location>
        <begin position="172"/>
        <end position="187"/>
    </location>
</feature>
<dbReference type="GeneID" id="130510669"/>
<organism evidence="2 3">
    <name type="scientific">Raphanus sativus</name>
    <name type="common">Radish</name>
    <name type="synonym">Raphanus raphanistrum var. sativus</name>
    <dbReference type="NCBI Taxonomy" id="3726"/>
    <lineage>
        <taxon>Eukaryota</taxon>
        <taxon>Viridiplantae</taxon>
        <taxon>Streptophyta</taxon>
        <taxon>Embryophyta</taxon>
        <taxon>Tracheophyta</taxon>
        <taxon>Spermatophyta</taxon>
        <taxon>Magnoliopsida</taxon>
        <taxon>eudicotyledons</taxon>
        <taxon>Gunneridae</taxon>
        <taxon>Pentapetalae</taxon>
        <taxon>rosids</taxon>
        <taxon>malvids</taxon>
        <taxon>Brassicales</taxon>
        <taxon>Brassicaceae</taxon>
        <taxon>Brassiceae</taxon>
        <taxon>Raphanus</taxon>
    </lineage>
</organism>
<dbReference type="RefSeq" id="XP_056863190.1">
    <property type="nucleotide sequence ID" value="XM_057007210.1"/>
</dbReference>
<evidence type="ECO:0000313" key="3">
    <source>
        <dbReference type="RefSeq" id="XP_056863190.1"/>
    </source>
</evidence>
<protein>
    <submittedName>
        <fullName evidence="3">Uncharacterized protein LOC130510669</fullName>
    </submittedName>
</protein>
<feature type="region of interest" description="Disordered" evidence="1">
    <location>
        <begin position="139"/>
        <end position="187"/>
    </location>
</feature>
<name>A0A9W3DHB0_RAPSA</name>
<reference evidence="3" key="2">
    <citation type="submission" date="2025-08" db="UniProtKB">
        <authorList>
            <consortium name="RefSeq"/>
        </authorList>
    </citation>
    <scope>IDENTIFICATION</scope>
    <source>
        <tissue evidence="3">Leaf</tissue>
    </source>
</reference>
<evidence type="ECO:0000313" key="2">
    <source>
        <dbReference type="Proteomes" id="UP000504610"/>
    </source>
</evidence>
<feature type="compositionally biased region" description="Basic and acidic residues" evidence="1">
    <location>
        <begin position="158"/>
        <end position="170"/>
    </location>
</feature>
<dbReference type="OrthoDB" id="1099131at2759"/>
<dbReference type="Proteomes" id="UP000504610">
    <property type="component" value="Chromosome 4"/>
</dbReference>
<accession>A0A9W3DHB0</accession>
<sequence length="187" mass="20105">MAPFQQRGGGSNSSTLAHHGDMLSFPSRWLPHDICQSLNSVFAPYRNRTLSLSSTSTVPSSPASAYDFGNAANSRNHLPSSSIGPSSHASAYDFETSSGNAANSSGTSSIGPSSYVNGSNSRLGYGDYLPPVHLQGTSPSVWRAQGEDSYRSIPPRGQQEREAYFERIRTDLASSSLDQTQQRPKDE</sequence>